<feature type="transmembrane region" description="Helical" evidence="7">
    <location>
        <begin position="136"/>
        <end position="156"/>
    </location>
</feature>
<sequence length="777" mass="84390">MAGAMLSMSDSIHASIIIHHQLKQQLREAKEAELSQGEEPEKSQPRLDQDHEEEESEQAVGLCDQFMLVSALIGIEMCMSFQQMYEVPILQFLGVPVALVSVNGAIAGFISMIFLPMVGRWADGGNNPKVRKLYSLYGGLAVFGGGLIALIVVSFLKIHQLNNILDSIETPMVLSSPTVPSLPQDLTTSLGEAMNFNATAQTISDSGALRPQDTTSESSEIPDKSFSETVLAYASLPAIVFISILGFAGIDMGFDVTVSLSRALILENVPKFQHMRVLVLASIVQSFAGTTCSAIGCFDLPGFLGSAFQTDGTAATLVFFCCILLSASIIGFILMSLASYRLGRRKINRASSSASLLIPQTNSASQFPGSSSSFNANISQSEDSEMEKVRPLVSRQRDVKRKLAVGHLEQLQEEGSYVPDILHTEEGDTSTKPLLLEDSLKVHYSAINPTTAPLTEDHPERQLLRVQSESRVGDSNNTPAGSFDVSSDVEKPSEISLSAPLRSTTQHKTFDSAGVSTVLNTIRQSYSMSLSQRGGLGDFHARKLSQLRAAQSKVSAREKEAARRQLRTRLIVLCISSFFAIGASISFSVYSSNALNLGILHGDPTALPGTQGRANYEQGLRMGAIGNFIMYVSFLCVSLNNSRIIETIGERGQFALFHALLIASLLTILCTRLFEVYFVFMVFCGAFRTCMLTLPFVLAHKFTQEGMSAEPIDPEQKVSYTGRVMTLIGFLIPTHYMILSILMGPLMEATGNPWVPLFYSLGSSSASLGVFSILFFV</sequence>
<evidence type="ECO:0000313" key="9">
    <source>
        <dbReference type="Proteomes" id="UP001283361"/>
    </source>
</evidence>
<name>A0AAE1D2Z8_9GAST</name>
<feature type="transmembrane region" description="Helical" evidence="7">
    <location>
        <begin position="720"/>
        <end position="742"/>
    </location>
</feature>
<evidence type="ECO:0000256" key="2">
    <source>
        <dbReference type="ARBA" id="ARBA00022448"/>
    </source>
</evidence>
<feature type="transmembrane region" description="Helical" evidence="7">
    <location>
        <begin position="230"/>
        <end position="254"/>
    </location>
</feature>
<accession>A0AAE1D2Z8</accession>
<feature type="transmembrane region" description="Helical" evidence="7">
    <location>
        <begin position="89"/>
        <end position="115"/>
    </location>
</feature>
<dbReference type="PANTHER" id="PTHR19432:SF35">
    <property type="entry name" value="SOLUTE CARRIER FAMILY 45 MEMBER 3 ISOFORM X1"/>
    <property type="match status" value="1"/>
</dbReference>
<proteinExistence type="predicted"/>
<keyword evidence="2" id="KW-0813">Transport</keyword>
<keyword evidence="3 7" id="KW-0812">Transmembrane</keyword>
<evidence type="ECO:0000256" key="4">
    <source>
        <dbReference type="ARBA" id="ARBA00022989"/>
    </source>
</evidence>
<comment type="subcellular location">
    <subcellularLocation>
        <location evidence="1">Membrane</location>
        <topology evidence="1">Multi-pass membrane protein</topology>
    </subcellularLocation>
</comment>
<feature type="transmembrane region" description="Helical" evidence="7">
    <location>
        <begin position="754"/>
        <end position="776"/>
    </location>
</feature>
<organism evidence="8 9">
    <name type="scientific">Elysia crispata</name>
    <name type="common">lettuce slug</name>
    <dbReference type="NCBI Taxonomy" id="231223"/>
    <lineage>
        <taxon>Eukaryota</taxon>
        <taxon>Metazoa</taxon>
        <taxon>Spiralia</taxon>
        <taxon>Lophotrochozoa</taxon>
        <taxon>Mollusca</taxon>
        <taxon>Gastropoda</taxon>
        <taxon>Heterobranchia</taxon>
        <taxon>Euthyneura</taxon>
        <taxon>Panpulmonata</taxon>
        <taxon>Sacoglossa</taxon>
        <taxon>Placobranchoidea</taxon>
        <taxon>Plakobranchidae</taxon>
        <taxon>Elysia</taxon>
    </lineage>
</organism>
<dbReference type="AlphaFoldDB" id="A0AAE1D2Z8"/>
<comment type="caution">
    <text evidence="8">The sequence shown here is derived from an EMBL/GenBank/DDBJ whole genome shotgun (WGS) entry which is preliminary data.</text>
</comment>
<evidence type="ECO:0000256" key="1">
    <source>
        <dbReference type="ARBA" id="ARBA00004141"/>
    </source>
</evidence>
<evidence type="ECO:0000256" key="7">
    <source>
        <dbReference type="SAM" id="Phobius"/>
    </source>
</evidence>
<gene>
    <name evidence="8" type="ORF">RRG08_019581</name>
</gene>
<evidence type="ECO:0000313" key="8">
    <source>
        <dbReference type="EMBL" id="KAK3754597.1"/>
    </source>
</evidence>
<protein>
    <submittedName>
        <fullName evidence="8">Uncharacterized protein</fullName>
    </submittedName>
</protein>
<evidence type="ECO:0000256" key="6">
    <source>
        <dbReference type="SAM" id="MobiDB-lite"/>
    </source>
</evidence>
<dbReference type="SUPFAM" id="SSF103473">
    <property type="entry name" value="MFS general substrate transporter"/>
    <property type="match status" value="1"/>
</dbReference>
<keyword evidence="9" id="KW-1185">Reference proteome</keyword>
<keyword evidence="4 7" id="KW-1133">Transmembrane helix</keyword>
<feature type="compositionally biased region" description="Basic and acidic residues" evidence="6">
    <location>
        <begin position="28"/>
        <end position="49"/>
    </location>
</feature>
<feature type="transmembrane region" description="Helical" evidence="7">
    <location>
        <begin position="624"/>
        <end position="642"/>
    </location>
</feature>
<feature type="transmembrane region" description="Helical" evidence="7">
    <location>
        <begin position="680"/>
        <end position="699"/>
    </location>
</feature>
<reference evidence="8" key="1">
    <citation type="journal article" date="2023" name="G3 (Bethesda)">
        <title>A reference genome for the long-term kleptoplast-retaining sea slug Elysia crispata morphotype clarki.</title>
        <authorList>
            <person name="Eastman K.E."/>
            <person name="Pendleton A.L."/>
            <person name="Shaikh M.A."/>
            <person name="Suttiyut T."/>
            <person name="Ogas R."/>
            <person name="Tomko P."/>
            <person name="Gavelis G."/>
            <person name="Widhalm J.R."/>
            <person name="Wisecaver J.H."/>
        </authorList>
    </citation>
    <scope>NUCLEOTIDE SEQUENCE</scope>
    <source>
        <strain evidence="8">ECLA1</strain>
    </source>
</reference>
<dbReference type="PANTHER" id="PTHR19432">
    <property type="entry name" value="SUGAR TRANSPORTER"/>
    <property type="match status" value="1"/>
</dbReference>
<feature type="compositionally biased region" description="Polar residues" evidence="6">
    <location>
        <begin position="467"/>
        <end position="480"/>
    </location>
</feature>
<feature type="transmembrane region" description="Helical" evidence="7">
    <location>
        <begin position="316"/>
        <end position="340"/>
    </location>
</feature>
<dbReference type="Proteomes" id="UP001283361">
    <property type="component" value="Unassembled WGS sequence"/>
</dbReference>
<keyword evidence="5 7" id="KW-0472">Membrane</keyword>
<feature type="transmembrane region" description="Helical" evidence="7">
    <location>
        <begin position="570"/>
        <end position="590"/>
    </location>
</feature>
<feature type="region of interest" description="Disordered" evidence="6">
    <location>
        <begin position="28"/>
        <end position="55"/>
    </location>
</feature>
<dbReference type="InterPro" id="IPR036259">
    <property type="entry name" value="MFS_trans_sf"/>
</dbReference>
<dbReference type="EMBL" id="JAWDGP010005660">
    <property type="protein sequence ID" value="KAK3754597.1"/>
    <property type="molecule type" value="Genomic_DNA"/>
</dbReference>
<feature type="region of interest" description="Disordered" evidence="6">
    <location>
        <begin position="467"/>
        <end position="491"/>
    </location>
</feature>
<feature type="transmembrane region" description="Helical" evidence="7">
    <location>
        <begin position="654"/>
        <end position="674"/>
    </location>
</feature>
<dbReference type="GO" id="GO:0008506">
    <property type="term" value="F:sucrose:proton symporter activity"/>
    <property type="evidence" value="ECO:0007669"/>
    <property type="project" value="TreeGrafter"/>
</dbReference>
<evidence type="ECO:0000256" key="5">
    <source>
        <dbReference type="ARBA" id="ARBA00023136"/>
    </source>
</evidence>
<dbReference type="GO" id="GO:0016020">
    <property type="term" value="C:membrane"/>
    <property type="evidence" value="ECO:0007669"/>
    <property type="project" value="UniProtKB-SubCell"/>
</dbReference>
<evidence type="ECO:0000256" key="3">
    <source>
        <dbReference type="ARBA" id="ARBA00022692"/>
    </source>
</evidence>